<evidence type="ECO:0008006" key="5">
    <source>
        <dbReference type="Google" id="ProtNLM"/>
    </source>
</evidence>
<feature type="region of interest" description="Disordered" evidence="1">
    <location>
        <begin position="1"/>
        <end position="29"/>
    </location>
</feature>
<evidence type="ECO:0000313" key="4">
    <source>
        <dbReference type="Proteomes" id="UP000188836"/>
    </source>
</evidence>
<comment type="caution">
    <text evidence="3">The sequence shown here is derived from an EMBL/GenBank/DDBJ whole genome shotgun (WGS) entry which is preliminary data.</text>
</comment>
<dbReference type="RefSeq" id="WP_077114551.1">
    <property type="nucleotide sequence ID" value="NZ_LOKT01000001.1"/>
</dbReference>
<keyword evidence="4" id="KW-1185">Reference proteome</keyword>
<dbReference type="Pfam" id="PF14155">
    <property type="entry name" value="DUF4307"/>
    <property type="match status" value="1"/>
</dbReference>
<evidence type="ECO:0000313" key="3">
    <source>
        <dbReference type="EMBL" id="ONM50587.1"/>
    </source>
</evidence>
<dbReference type="STRING" id="1538463.B0T36_00775"/>
<gene>
    <name evidence="3" type="ORF">B0T46_01395</name>
</gene>
<dbReference type="AlphaFoldDB" id="A0A1W0B3S0"/>
<evidence type="ECO:0000256" key="1">
    <source>
        <dbReference type="SAM" id="MobiDB-lite"/>
    </source>
</evidence>
<evidence type="ECO:0000256" key="2">
    <source>
        <dbReference type="SAM" id="Phobius"/>
    </source>
</evidence>
<name>A0A1W0B3S0_9NOCA</name>
<protein>
    <recommendedName>
        <fullName evidence="5">DUF4307 domain-containing protein</fullName>
    </recommendedName>
</protein>
<feature type="transmembrane region" description="Helical" evidence="2">
    <location>
        <begin position="49"/>
        <end position="68"/>
    </location>
</feature>
<keyword evidence="2" id="KW-0812">Transmembrane</keyword>
<sequence>MTEPTPESAPDSAGAGDSPGAETASHTDAAARYADRYGRASRTRRRWPVLVLGVLVVVVGIGVGYLGWQQYGPDEIQTEQLGYTVLDDSTIEVRIKLTRADPEKPVVCFVRAMDADIAEVGRREILIEGSEHGTVEFTTMVRTSERPASGAVYGCTESVPEYLRSR</sequence>
<dbReference type="OrthoDB" id="4425882at2"/>
<accession>A0A1W0B3S0</accession>
<dbReference type="EMBL" id="MUMY01000001">
    <property type="protein sequence ID" value="ONM50587.1"/>
    <property type="molecule type" value="Genomic_DNA"/>
</dbReference>
<keyword evidence="2" id="KW-0472">Membrane</keyword>
<dbReference type="InterPro" id="IPR025443">
    <property type="entry name" value="DUF4307"/>
</dbReference>
<reference evidence="3 4" key="1">
    <citation type="journal article" date="2016" name="Antonie Van Leeuwenhoek">
        <title>Nocardia donostiensis sp. nov., isolated from human respiratory specimens.</title>
        <authorList>
            <person name="Ercibengoa M."/>
            <person name="Bell M."/>
            <person name="Marimon J.M."/>
            <person name="Humrighouse B."/>
            <person name="Klenk H.P."/>
            <person name="Potter G."/>
            <person name="Perez-Trallero E."/>
        </authorList>
    </citation>
    <scope>NUCLEOTIDE SEQUENCE [LARGE SCALE GENOMIC DNA]</scope>
    <source>
        <strain evidence="3 4">X1655</strain>
    </source>
</reference>
<proteinExistence type="predicted"/>
<organism evidence="3 4">
    <name type="scientific">Nocardia donostiensis</name>
    <dbReference type="NCBI Taxonomy" id="1538463"/>
    <lineage>
        <taxon>Bacteria</taxon>
        <taxon>Bacillati</taxon>
        <taxon>Actinomycetota</taxon>
        <taxon>Actinomycetes</taxon>
        <taxon>Mycobacteriales</taxon>
        <taxon>Nocardiaceae</taxon>
        <taxon>Nocardia</taxon>
    </lineage>
</organism>
<dbReference type="Proteomes" id="UP000188836">
    <property type="component" value="Unassembled WGS sequence"/>
</dbReference>
<keyword evidence="2" id="KW-1133">Transmembrane helix</keyword>